<keyword evidence="1" id="KW-0813">Transport</keyword>
<gene>
    <name evidence="6" type="ORF">FHX76_002453</name>
</gene>
<dbReference type="SUPFAM" id="SSF52540">
    <property type="entry name" value="P-loop containing nucleoside triphosphate hydrolases"/>
    <property type="match status" value="1"/>
</dbReference>
<proteinExistence type="predicted"/>
<sequence>MPTLPDTELRTDAAPAAEEQMAASGSSPSIHTSPARPNTVHPVSFVSVGKSFASRGKKATNARPVLRDINLEVVPGEVLAILGTSGCGKSTLLRITAGLDTASVGEVLIDGTPVSGIDARCAFAFQEPRLLPWRSLADNVALGLPAGTPKQAGRERVAELLELVGLSEFAGHRPREISGGMAQRTSLARALARNPAVLLLDEPFGALDALTRLKMQDLLLEVHAAAPTTVLLVTHDVDEALQLADRVILLGREDDSDSDSGATIKQIVTVPGERPRNRASAELATLRDELLAGLGIEPHGASASNSTGADLGSGALASMPSR</sequence>
<keyword evidence="3 6" id="KW-0067">ATP-binding</keyword>
<dbReference type="InterPro" id="IPR027417">
    <property type="entry name" value="P-loop_NTPase"/>
</dbReference>
<evidence type="ECO:0000256" key="2">
    <source>
        <dbReference type="ARBA" id="ARBA00022741"/>
    </source>
</evidence>
<dbReference type="EMBL" id="JAAMOX010000002">
    <property type="protein sequence ID" value="NIH54557.1"/>
    <property type="molecule type" value="Genomic_DNA"/>
</dbReference>
<dbReference type="AlphaFoldDB" id="A0A7X5R371"/>
<organism evidence="6 7">
    <name type="scientific">Lysinibacter cavernae</name>
    <dbReference type="NCBI Taxonomy" id="1640652"/>
    <lineage>
        <taxon>Bacteria</taxon>
        <taxon>Bacillati</taxon>
        <taxon>Actinomycetota</taxon>
        <taxon>Actinomycetes</taxon>
        <taxon>Micrococcales</taxon>
        <taxon>Microbacteriaceae</taxon>
        <taxon>Lysinibacter</taxon>
    </lineage>
</organism>
<dbReference type="PANTHER" id="PTHR42788">
    <property type="entry name" value="TAURINE IMPORT ATP-BINDING PROTEIN-RELATED"/>
    <property type="match status" value="1"/>
</dbReference>
<keyword evidence="6" id="KW-0378">Hydrolase</keyword>
<dbReference type="SMART" id="SM00382">
    <property type="entry name" value="AAA"/>
    <property type="match status" value="1"/>
</dbReference>
<dbReference type="CDD" id="cd03293">
    <property type="entry name" value="ABC_NrtD_SsuB_transporters"/>
    <property type="match status" value="1"/>
</dbReference>
<dbReference type="GO" id="GO:0016887">
    <property type="term" value="F:ATP hydrolysis activity"/>
    <property type="evidence" value="ECO:0007669"/>
    <property type="project" value="InterPro"/>
</dbReference>
<comment type="caution">
    <text evidence="6">The sequence shown here is derived from an EMBL/GenBank/DDBJ whole genome shotgun (WGS) entry which is preliminary data.</text>
</comment>
<dbReference type="Proteomes" id="UP000541033">
    <property type="component" value="Unassembled WGS sequence"/>
</dbReference>
<dbReference type="PROSITE" id="PS50893">
    <property type="entry name" value="ABC_TRANSPORTER_2"/>
    <property type="match status" value="1"/>
</dbReference>
<reference evidence="6 7" key="1">
    <citation type="submission" date="2020-02" db="EMBL/GenBank/DDBJ databases">
        <title>Sequencing the genomes of 1000 actinobacteria strains.</title>
        <authorList>
            <person name="Klenk H.-P."/>
        </authorList>
    </citation>
    <scope>NUCLEOTIDE SEQUENCE [LARGE SCALE GENOMIC DNA]</scope>
    <source>
        <strain evidence="6 7">DSM 27960</strain>
    </source>
</reference>
<dbReference type="Pfam" id="PF00005">
    <property type="entry name" value="ABC_tran"/>
    <property type="match status" value="1"/>
</dbReference>
<dbReference type="InterPro" id="IPR003439">
    <property type="entry name" value="ABC_transporter-like_ATP-bd"/>
</dbReference>
<dbReference type="InterPro" id="IPR050166">
    <property type="entry name" value="ABC_transporter_ATP-bind"/>
</dbReference>
<dbReference type="InterPro" id="IPR003593">
    <property type="entry name" value="AAA+_ATPase"/>
</dbReference>
<dbReference type="EC" id="3.6.3.-" evidence="6"/>
<feature type="domain" description="ABC transporter" evidence="5">
    <location>
        <begin position="43"/>
        <end position="277"/>
    </location>
</feature>
<feature type="region of interest" description="Disordered" evidence="4">
    <location>
        <begin position="299"/>
        <end position="322"/>
    </location>
</feature>
<evidence type="ECO:0000313" key="7">
    <source>
        <dbReference type="Proteomes" id="UP000541033"/>
    </source>
</evidence>
<keyword evidence="7" id="KW-1185">Reference proteome</keyword>
<dbReference type="Gene3D" id="3.40.50.300">
    <property type="entry name" value="P-loop containing nucleotide triphosphate hydrolases"/>
    <property type="match status" value="1"/>
</dbReference>
<dbReference type="PANTHER" id="PTHR42788:SF19">
    <property type="entry name" value="ALIPHATIC SULFONATES IMPORT ATP-BINDING PROTEIN SSUB 2"/>
    <property type="match status" value="1"/>
</dbReference>
<protein>
    <submittedName>
        <fullName evidence="6">Sulfonate transport system ATP-binding protein</fullName>
        <ecNumber evidence="6">3.6.3.-</ecNumber>
    </submittedName>
</protein>
<evidence type="ECO:0000259" key="5">
    <source>
        <dbReference type="PROSITE" id="PS50893"/>
    </source>
</evidence>
<evidence type="ECO:0000256" key="3">
    <source>
        <dbReference type="ARBA" id="ARBA00022840"/>
    </source>
</evidence>
<accession>A0A7X5R371</accession>
<evidence type="ECO:0000256" key="1">
    <source>
        <dbReference type="ARBA" id="ARBA00022448"/>
    </source>
</evidence>
<dbReference type="GO" id="GO:0005524">
    <property type="term" value="F:ATP binding"/>
    <property type="evidence" value="ECO:0007669"/>
    <property type="project" value="UniProtKB-KW"/>
</dbReference>
<name>A0A7X5R371_9MICO</name>
<evidence type="ECO:0000313" key="6">
    <source>
        <dbReference type="EMBL" id="NIH54557.1"/>
    </source>
</evidence>
<evidence type="ECO:0000256" key="4">
    <source>
        <dbReference type="SAM" id="MobiDB-lite"/>
    </source>
</evidence>
<keyword evidence="2" id="KW-0547">Nucleotide-binding</keyword>